<dbReference type="RefSeq" id="WP_090969935.1">
    <property type="nucleotide sequence ID" value="NZ_FOLL01000001.1"/>
</dbReference>
<sequence>MAEDNQVNVNTRVHYPRDSDEINAFREMYLNYYKRLFVRAFMVLKNREVAEDVVQDLFLKLWQSKGYDKALQLDAYLYRAVQNACFDYIKRNKQLESVFFESFIDDMAEAQHLLAQEDVDDKLKQLRNALDGLPEQCKKIFDLVYLQQKKYQEAADITGVSINTVKTQLKRGLIKIREYMQQFRC</sequence>
<keyword evidence="3" id="KW-0731">Sigma factor</keyword>
<dbReference type="AlphaFoldDB" id="A0A1I1DTZ5"/>
<dbReference type="InterPro" id="IPR013325">
    <property type="entry name" value="RNA_pol_sigma_r2"/>
</dbReference>
<dbReference type="Pfam" id="PF08281">
    <property type="entry name" value="Sigma70_r4_2"/>
    <property type="match status" value="1"/>
</dbReference>
<accession>A0A1I1DTZ5</accession>
<keyword evidence="4" id="KW-0804">Transcription</keyword>
<dbReference type="InterPro" id="IPR014327">
    <property type="entry name" value="RNA_pol_sigma70_bacteroid"/>
</dbReference>
<dbReference type="PANTHER" id="PTHR43133:SF46">
    <property type="entry name" value="RNA POLYMERASE SIGMA-70 FACTOR ECF SUBFAMILY"/>
    <property type="match status" value="1"/>
</dbReference>
<dbReference type="CDD" id="cd06171">
    <property type="entry name" value="Sigma70_r4"/>
    <property type="match status" value="1"/>
</dbReference>
<dbReference type="SUPFAM" id="SSF88946">
    <property type="entry name" value="Sigma2 domain of RNA polymerase sigma factors"/>
    <property type="match status" value="1"/>
</dbReference>
<dbReference type="InterPro" id="IPR007627">
    <property type="entry name" value="RNA_pol_sigma70_r2"/>
</dbReference>
<feature type="domain" description="RNA polymerase sigma factor 70 region 4 type 2" evidence="6">
    <location>
        <begin position="124"/>
        <end position="175"/>
    </location>
</feature>
<dbReference type="InterPro" id="IPR013324">
    <property type="entry name" value="RNA_pol_sigma_r3/r4-like"/>
</dbReference>
<gene>
    <name evidence="7" type="ORF">SAMN05421747_10153</name>
</gene>
<dbReference type="InterPro" id="IPR036388">
    <property type="entry name" value="WH-like_DNA-bd_sf"/>
</dbReference>
<evidence type="ECO:0000256" key="1">
    <source>
        <dbReference type="ARBA" id="ARBA00010641"/>
    </source>
</evidence>
<protein>
    <submittedName>
        <fullName evidence="7">RNA polymerase sigma-70 factor, ECF subfamily</fullName>
    </submittedName>
</protein>
<dbReference type="EMBL" id="FOLL01000001">
    <property type="protein sequence ID" value="SFB77892.1"/>
    <property type="molecule type" value="Genomic_DNA"/>
</dbReference>
<dbReference type="GO" id="GO:0006352">
    <property type="term" value="P:DNA-templated transcription initiation"/>
    <property type="evidence" value="ECO:0007669"/>
    <property type="project" value="InterPro"/>
</dbReference>
<evidence type="ECO:0000259" key="6">
    <source>
        <dbReference type="Pfam" id="PF08281"/>
    </source>
</evidence>
<evidence type="ECO:0000259" key="5">
    <source>
        <dbReference type="Pfam" id="PF04542"/>
    </source>
</evidence>
<dbReference type="Gene3D" id="1.10.1740.10">
    <property type="match status" value="1"/>
</dbReference>
<organism evidence="7 8">
    <name type="scientific">Parapedobacter composti</name>
    <dbReference type="NCBI Taxonomy" id="623281"/>
    <lineage>
        <taxon>Bacteria</taxon>
        <taxon>Pseudomonadati</taxon>
        <taxon>Bacteroidota</taxon>
        <taxon>Sphingobacteriia</taxon>
        <taxon>Sphingobacteriales</taxon>
        <taxon>Sphingobacteriaceae</taxon>
        <taxon>Parapedobacter</taxon>
    </lineage>
</organism>
<dbReference type="NCBIfam" id="TIGR02985">
    <property type="entry name" value="Sig70_bacteroi1"/>
    <property type="match status" value="1"/>
</dbReference>
<evidence type="ECO:0000256" key="2">
    <source>
        <dbReference type="ARBA" id="ARBA00023015"/>
    </source>
</evidence>
<dbReference type="Pfam" id="PF04542">
    <property type="entry name" value="Sigma70_r2"/>
    <property type="match status" value="1"/>
</dbReference>
<dbReference type="GO" id="GO:0016987">
    <property type="term" value="F:sigma factor activity"/>
    <property type="evidence" value="ECO:0007669"/>
    <property type="project" value="UniProtKB-KW"/>
</dbReference>
<dbReference type="Proteomes" id="UP000199577">
    <property type="component" value="Unassembled WGS sequence"/>
</dbReference>
<dbReference type="Gene3D" id="1.10.10.10">
    <property type="entry name" value="Winged helix-like DNA-binding domain superfamily/Winged helix DNA-binding domain"/>
    <property type="match status" value="1"/>
</dbReference>
<dbReference type="InterPro" id="IPR039425">
    <property type="entry name" value="RNA_pol_sigma-70-like"/>
</dbReference>
<keyword evidence="2" id="KW-0805">Transcription regulation</keyword>
<name>A0A1I1DTZ5_9SPHI</name>
<dbReference type="InterPro" id="IPR013249">
    <property type="entry name" value="RNA_pol_sigma70_r4_t2"/>
</dbReference>
<reference evidence="8" key="1">
    <citation type="submission" date="2016-10" db="EMBL/GenBank/DDBJ databases">
        <authorList>
            <person name="Varghese N."/>
            <person name="Submissions S."/>
        </authorList>
    </citation>
    <scope>NUCLEOTIDE SEQUENCE [LARGE SCALE GENOMIC DNA]</scope>
    <source>
        <strain evidence="8">DSM 22900</strain>
    </source>
</reference>
<evidence type="ECO:0000313" key="8">
    <source>
        <dbReference type="Proteomes" id="UP000199577"/>
    </source>
</evidence>
<dbReference type="SUPFAM" id="SSF88659">
    <property type="entry name" value="Sigma3 and sigma4 domains of RNA polymerase sigma factors"/>
    <property type="match status" value="1"/>
</dbReference>
<evidence type="ECO:0000256" key="4">
    <source>
        <dbReference type="ARBA" id="ARBA00023163"/>
    </source>
</evidence>
<dbReference type="OrthoDB" id="653814at2"/>
<evidence type="ECO:0000256" key="3">
    <source>
        <dbReference type="ARBA" id="ARBA00023082"/>
    </source>
</evidence>
<comment type="similarity">
    <text evidence="1">Belongs to the sigma-70 factor family. ECF subfamily.</text>
</comment>
<dbReference type="InterPro" id="IPR014284">
    <property type="entry name" value="RNA_pol_sigma-70_dom"/>
</dbReference>
<dbReference type="GO" id="GO:0003677">
    <property type="term" value="F:DNA binding"/>
    <property type="evidence" value="ECO:0007669"/>
    <property type="project" value="InterPro"/>
</dbReference>
<keyword evidence="8" id="KW-1185">Reference proteome</keyword>
<evidence type="ECO:0000313" key="7">
    <source>
        <dbReference type="EMBL" id="SFB77892.1"/>
    </source>
</evidence>
<proteinExistence type="inferred from homology"/>
<dbReference type="PANTHER" id="PTHR43133">
    <property type="entry name" value="RNA POLYMERASE ECF-TYPE SIGMA FACTO"/>
    <property type="match status" value="1"/>
</dbReference>
<feature type="domain" description="RNA polymerase sigma-70 region 2" evidence="5">
    <location>
        <begin position="29"/>
        <end position="93"/>
    </location>
</feature>
<dbReference type="NCBIfam" id="TIGR02937">
    <property type="entry name" value="sigma70-ECF"/>
    <property type="match status" value="1"/>
</dbReference>
<dbReference type="STRING" id="623281.SAMN05421747_10153"/>